<evidence type="ECO:0000256" key="4">
    <source>
        <dbReference type="ARBA" id="ARBA00012483"/>
    </source>
</evidence>
<reference evidence="16 17" key="1">
    <citation type="journal article" date="2019" name="Sci. Rep.">
        <title>Comparative genomics of chytrid fungi reveal insights into the obligate biotrophic and pathogenic lifestyle of Synchytrium endobioticum.</title>
        <authorList>
            <person name="van de Vossenberg B.T.L.H."/>
            <person name="Warris S."/>
            <person name="Nguyen H.D.T."/>
            <person name="van Gent-Pelzer M.P.E."/>
            <person name="Joly D.L."/>
            <person name="van de Geest H.C."/>
            <person name="Bonants P.J.M."/>
            <person name="Smith D.S."/>
            <person name="Levesque C.A."/>
            <person name="van der Lee T.A.J."/>
        </authorList>
    </citation>
    <scope>NUCLEOTIDE SEQUENCE [LARGE SCALE GENOMIC DNA]</scope>
    <source>
        <strain evidence="16 17">CBS 675.73</strain>
    </source>
</reference>
<feature type="transmembrane region" description="Helical" evidence="14">
    <location>
        <begin position="1158"/>
        <end position="1175"/>
    </location>
</feature>
<evidence type="ECO:0000259" key="15">
    <source>
        <dbReference type="PROSITE" id="PS51292"/>
    </source>
</evidence>
<feature type="transmembrane region" description="Helical" evidence="14">
    <location>
        <begin position="1516"/>
        <end position="1536"/>
    </location>
</feature>
<evidence type="ECO:0000313" key="17">
    <source>
        <dbReference type="Proteomes" id="UP000320333"/>
    </source>
</evidence>
<dbReference type="OrthoDB" id="264354at2759"/>
<feature type="region of interest" description="Disordered" evidence="13">
    <location>
        <begin position="692"/>
        <end position="717"/>
    </location>
</feature>
<name>A0A507FPQ7_9FUNG</name>
<dbReference type="InterPro" id="IPR011016">
    <property type="entry name" value="Znf_RING-CH"/>
</dbReference>
<dbReference type="GO" id="GO:0061630">
    <property type="term" value="F:ubiquitin protein ligase activity"/>
    <property type="evidence" value="ECO:0007669"/>
    <property type="project" value="UniProtKB-EC"/>
</dbReference>
<keyword evidence="9" id="KW-0833">Ubl conjugation pathway</keyword>
<feature type="transmembrane region" description="Helical" evidence="14">
    <location>
        <begin position="1060"/>
        <end position="1078"/>
    </location>
</feature>
<feature type="domain" description="RING-CH-type" evidence="15">
    <location>
        <begin position="1"/>
        <end position="62"/>
    </location>
</feature>
<dbReference type="Pfam" id="PF23113">
    <property type="entry name" value="MARCHF6_C"/>
    <property type="match status" value="1"/>
</dbReference>
<dbReference type="InterPro" id="IPR013083">
    <property type="entry name" value="Znf_RING/FYVE/PHD"/>
</dbReference>
<dbReference type="GO" id="GO:0036503">
    <property type="term" value="P:ERAD pathway"/>
    <property type="evidence" value="ECO:0007669"/>
    <property type="project" value="TreeGrafter"/>
</dbReference>
<evidence type="ECO:0000256" key="14">
    <source>
        <dbReference type="SAM" id="Phobius"/>
    </source>
</evidence>
<feature type="region of interest" description="Disordered" evidence="13">
    <location>
        <begin position="570"/>
        <end position="591"/>
    </location>
</feature>
<evidence type="ECO:0000256" key="9">
    <source>
        <dbReference type="ARBA" id="ARBA00022786"/>
    </source>
</evidence>
<feature type="transmembrane region" description="Helical" evidence="14">
    <location>
        <begin position="1631"/>
        <end position="1649"/>
    </location>
</feature>
<dbReference type="STRING" id="246404.A0A507FPQ7"/>
<dbReference type="GO" id="GO:0005789">
    <property type="term" value="C:endoplasmic reticulum membrane"/>
    <property type="evidence" value="ECO:0007669"/>
    <property type="project" value="TreeGrafter"/>
</dbReference>
<organism evidence="16 17">
    <name type="scientific">Chytriomyces confervae</name>
    <dbReference type="NCBI Taxonomy" id="246404"/>
    <lineage>
        <taxon>Eukaryota</taxon>
        <taxon>Fungi</taxon>
        <taxon>Fungi incertae sedis</taxon>
        <taxon>Chytridiomycota</taxon>
        <taxon>Chytridiomycota incertae sedis</taxon>
        <taxon>Chytridiomycetes</taxon>
        <taxon>Chytridiales</taxon>
        <taxon>Chytriomycetaceae</taxon>
        <taxon>Chytriomyces</taxon>
    </lineage>
</organism>
<feature type="transmembrane region" description="Helical" evidence="14">
    <location>
        <begin position="92"/>
        <end position="115"/>
    </location>
</feature>
<evidence type="ECO:0000256" key="11">
    <source>
        <dbReference type="ARBA" id="ARBA00022989"/>
    </source>
</evidence>
<keyword evidence="7" id="KW-0479">Metal-binding</keyword>
<keyword evidence="12 14" id="KW-0472">Membrane</keyword>
<accession>A0A507FPQ7</accession>
<dbReference type="SMART" id="SM00744">
    <property type="entry name" value="RINGv"/>
    <property type="match status" value="1"/>
</dbReference>
<keyword evidence="5" id="KW-0808">Transferase</keyword>
<dbReference type="SUPFAM" id="SSF57850">
    <property type="entry name" value="RING/U-box"/>
    <property type="match status" value="1"/>
</dbReference>
<dbReference type="Gene3D" id="3.30.40.10">
    <property type="entry name" value="Zinc/RING finger domain, C3HC4 (zinc finger)"/>
    <property type="match status" value="1"/>
</dbReference>
<evidence type="ECO:0000256" key="8">
    <source>
        <dbReference type="ARBA" id="ARBA00022771"/>
    </source>
</evidence>
<dbReference type="Pfam" id="PF12906">
    <property type="entry name" value="RINGv"/>
    <property type="match status" value="1"/>
</dbReference>
<feature type="compositionally biased region" description="Acidic residues" evidence="13">
    <location>
        <begin position="698"/>
        <end position="708"/>
    </location>
</feature>
<feature type="transmembrane region" description="Helical" evidence="14">
    <location>
        <begin position="1216"/>
        <end position="1238"/>
    </location>
</feature>
<gene>
    <name evidence="16" type="ORF">CcCBS67573_g00323</name>
</gene>
<evidence type="ECO:0000256" key="10">
    <source>
        <dbReference type="ARBA" id="ARBA00022833"/>
    </source>
</evidence>
<protein>
    <recommendedName>
        <fullName evidence="4">RING-type E3 ubiquitin transferase</fullName>
        <ecNumber evidence="4">2.3.2.27</ecNumber>
    </recommendedName>
</protein>
<dbReference type="EMBL" id="QEAP01000004">
    <property type="protein sequence ID" value="TPX78411.1"/>
    <property type="molecule type" value="Genomic_DNA"/>
</dbReference>
<comment type="subcellular location">
    <subcellularLocation>
        <location evidence="2">Membrane</location>
        <topology evidence="2">Multi-pass membrane protein</topology>
    </subcellularLocation>
</comment>
<keyword evidence="10" id="KW-0862">Zinc</keyword>
<comment type="caution">
    <text evidence="16">The sequence shown here is derived from an EMBL/GenBank/DDBJ whole genome shotgun (WGS) entry which is preliminary data.</text>
</comment>
<feature type="transmembrane region" description="Helical" evidence="14">
    <location>
        <begin position="1424"/>
        <end position="1449"/>
    </location>
</feature>
<dbReference type="FunFam" id="3.30.40.10:FF:000287">
    <property type="entry name" value="RING finger membrane protein"/>
    <property type="match status" value="1"/>
</dbReference>
<comment type="pathway">
    <text evidence="3">Protein modification; protein ubiquitination.</text>
</comment>
<dbReference type="Proteomes" id="UP000320333">
    <property type="component" value="Unassembled WGS sequence"/>
</dbReference>
<dbReference type="PANTHER" id="PTHR13145:SF0">
    <property type="entry name" value="E3 UBIQUITIN-PROTEIN LIGASE MARCHF6"/>
    <property type="match status" value="1"/>
</dbReference>
<feature type="region of interest" description="Disordered" evidence="13">
    <location>
        <begin position="316"/>
        <end position="400"/>
    </location>
</feature>
<feature type="transmembrane region" description="Helical" evidence="14">
    <location>
        <begin position="1099"/>
        <end position="1120"/>
    </location>
</feature>
<keyword evidence="17" id="KW-1185">Reference proteome</keyword>
<feature type="transmembrane region" description="Helical" evidence="14">
    <location>
        <begin position="1268"/>
        <end position="1286"/>
    </location>
</feature>
<dbReference type="CDD" id="cd16702">
    <property type="entry name" value="RING_CH-C4HC3_MARCH6"/>
    <property type="match status" value="1"/>
</dbReference>
<dbReference type="PROSITE" id="PS51292">
    <property type="entry name" value="ZF_RING_CH"/>
    <property type="match status" value="1"/>
</dbReference>
<dbReference type="PANTHER" id="PTHR13145">
    <property type="entry name" value="SSM4 PROTEIN"/>
    <property type="match status" value="1"/>
</dbReference>
<proteinExistence type="predicted"/>
<evidence type="ECO:0000256" key="5">
    <source>
        <dbReference type="ARBA" id="ARBA00022679"/>
    </source>
</evidence>
<sequence length="1806" mass="199819">MNEGDEEVCRVCRGPGTDINRLFHPCKCSGSMKYVHQECLEEWLSHSRKKHCEICSHKYAFAPLYVNDTPPSISYWLFMSVIGRRIAAQIRLYLRVLLAICVWLITLPLASLWIWRFWFDPMRVFGGLNHPGGNDDVMDSSHSEIVSSEFNNASYFRVLNASDAFSRGNGKLHPLAPFLNFTIGYLVTVADSMGINGTLFHELQGRFPLRIQDIPLAYTYSVSESAAATTATAAATATTAAAAATTATEQVFNSTAAKVIATAVVENDFAAPIDWMKTLKSFFLDVFEGQIILSVLIIIATTLLCIKEYVVLNTPVDGNGNPVNPPEDAADENGAVRNAPPPPPPPVQRPRPRPNPPRPLPQAAHQAGILRQRGRQAPVHEHARGEAAQPRRQADDAHPGMEASALEALQSHHELQFTQALRNPACTREDLSRLFETSFQAAETAEEKRAVAAAADAAVAKLRLRDEQEREHERHALRQVRHEAVESVRRAVEDIPGLPENAVRDVLEAFEADVEGLSSRAVRQAGLDTVRDFKALKRRRSAGMTETSAVEGRVLRSGRIVRAAPIVRMDESDSDESDLESKHEEDVEHENEEYINPVYSRQYVAPQAARPTLAPVSIAPAVHSASEVFAPASSSSQPFIFSAGGEGASAQKNAYESIRKPKPIENPVFGVGSTSTDAGPVLESRESVVAGKRKAALDEDEWEQEDDPESTRSPLMFGNRMSRSFRSKTHDLNANGAVDSPHLAQRRRTSTDENIERDELDLLLQSLNDAQDDAPEDEPLLPEDLEQHFPFRAERPAAPIPARPERPLPPPALNNNNNLLVDRLPPIAQAAPGFNDAFNLNVNLEVGPDGIAAEVQAQGDINAFMELVGIQGPLDMLLQNFAIATFVVFAAIGGGLWLPSVFGRLILWLLCDVYYPLVERLLARVVVLSEAVMDPVLDPVVDGLVEILKWTGLLALAGSRNGTDFVASGAVLANVTVNPAVESSATTSEKILSPALEDIVESIKNATVEQSASPELDSIKVPVTDGNDTVVSGGDTPPLDSVDLEDDDPPHRFDFVSDRVANAIAGYIAILFVVYHHARRTGRLRHPYVKTFKRMCYKGARFLCLSWKFTFFITIELGMFPTFCGLLMDMCTLTIFGPEATIDNRIAFYNAYPWSSYFLHWLAGTTFMFQFAAYVQSVRKIVRPGVVWFIRDPEDPQFHPMQDILEKPILSQLRKLAFGAIMYAIVVVSTVGGFVGLVQGLQWALGATNGAAKFFPLKWEFSEPLSEFPIDLLIFHFLVPAAVSWIRPRDLIVEGLRVYFRATARILRITQFLLGERRQDEEHGEVGENDPLVLKLYHDGPAAEHAPDEQDEVDEEVQPLAPGARETPYLRVPNHDRIPLKPGHKVMIPMTRTEPLVGREDESEDDIKLNWTRVYVPSHLRIRLLLLMVFQWMAGLVCAVFVTIGPLYLGRIFFIQVHEYLTDPLTAPGAPKADLIDLGVPVTEPSKLVSSHRRRFQLVPYSASESSRQDLAVHDVFAYTFGLLLCIGFASIVLLVRSGVVAGREFLKNRLGNDVNTGLFGKLRTLVTHAGRWGIETGVLYASIAAKVAFVFFWVAVAIPLLLGLLFEVYIVDAFTGDKSQTRVLFLLQDWALGAIYTKIIHSIVMNSPETEFRRILVAIRQGGFQQLEIRALSLQVLFPIVLVSTVLLFLPGGVNLFSDYLHGDEGGDLDWKELAGRMILPGILALVIGFEFTRMARKLLSEWMEEVRDEHFLVGRRLKNLGELAIPNSTAAPASNVGVVADEVLPLLDAALPDDDENDWVDQDV</sequence>
<evidence type="ECO:0000256" key="6">
    <source>
        <dbReference type="ARBA" id="ARBA00022692"/>
    </source>
</evidence>
<feature type="transmembrane region" description="Helical" evidence="14">
    <location>
        <begin position="1715"/>
        <end position="1734"/>
    </location>
</feature>
<evidence type="ECO:0000256" key="7">
    <source>
        <dbReference type="ARBA" id="ARBA00022723"/>
    </source>
</evidence>
<comment type="catalytic activity">
    <reaction evidence="1">
        <text>S-ubiquitinyl-[E2 ubiquitin-conjugating enzyme]-L-cysteine + [acceptor protein]-L-lysine = [E2 ubiquitin-conjugating enzyme]-L-cysteine + N(6)-ubiquitinyl-[acceptor protein]-L-lysine.</text>
        <dbReference type="EC" id="2.3.2.27"/>
    </reaction>
</comment>
<keyword evidence="6 14" id="KW-0812">Transmembrane</keyword>
<evidence type="ECO:0000256" key="3">
    <source>
        <dbReference type="ARBA" id="ARBA00004906"/>
    </source>
</evidence>
<evidence type="ECO:0000256" key="1">
    <source>
        <dbReference type="ARBA" id="ARBA00000900"/>
    </source>
</evidence>
<feature type="transmembrane region" description="Helical" evidence="14">
    <location>
        <begin position="1670"/>
        <end position="1695"/>
    </location>
</feature>
<dbReference type="GO" id="GO:0008270">
    <property type="term" value="F:zinc ion binding"/>
    <property type="evidence" value="ECO:0007669"/>
    <property type="project" value="UniProtKB-KW"/>
</dbReference>
<evidence type="ECO:0000313" key="16">
    <source>
        <dbReference type="EMBL" id="TPX78411.1"/>
    </source>
</evidence>
<dbReference type="InterPro" id="IPR056521">
    <property type="entry name" value="MARCHF6-like_C"/>
</dbReference>
<feature type="compositionally biased region" description="Pro residues" evidence="13">
    <location>
        <begin position="339"/>
        <end position="360"/>
    </location>
</feature>
<dbReference type="EC" id="2.3.2.27" evidence="4"/>
<feature type="region of interest" description="Disordered" evidence="13">
    <location>
        <begin position="731"/>
        <end position="757"/>
    </location>
</feature>
<keyword evidence="8" id="KW-0863">Zinc-finger</keyword>
<keyword evidence="11 14" id="KW-1133">Transmembrane helix</keyword>
<evidence type="ECO:0000256" key="12">
    <source>
        <dbReference type="ARBA" id="ARBA00023136"/>
    </source>
</evidence>
<evidence type="ECO:0000256" key="13">
    <source>
        <dbReference type="SAM" id="MobiDB-lite"/>
    </source>
</evidence>
<evidence type="ECO:0000256" key="2">
    <source>
        <dbReference type="ARBA" id="ARBA00004141"/>
    </source>
</evidence>
<feature type="transmembrane region" description="Helical" evidence="14">
    <location>
        <begin position="1588"/>
        <end position="1611"/>
    </location>
</feature>